<organism evidence="2 3">
    <name type="scientific">Diploptera punctata</name>
    <name type="common">Pacific beetle cockroach</name>
    <dbReference type="NCBI Taxonomy" id="6984"/>
    <lineage>
        <taxon>Eukaryota</taxon>
        <taxon>Metazoa</taxon>
        <taxon>Ecdysozoa</taxon>
        <taxon>Arthropoda</taxon>
        <taxon>Hexapoda</taxon>
        <taxon>Insecta</taxon>
        <taxon>Pterygota</taxon>
        <taxon>Neoptera</taxon>
        <taxon>Polyneoptera</taxon>
        <taxon>Dictyoptera</taxon>
        <taxon>Blattodea</taxon>
        <taxon>Blaberoidea</taxon>
        <taxon>Blaberidae</taxon>
        <taxon>Diplopterinae</taxon>
        <taxon>Diploptera</taxon>
    </lineage>
</organism>
<evidence type="ECO:0000313" key="3">
    <source>
        <dbReference type="Proteomes" id="UP001233999"/>
    </source>
</evidence>
<name>A0AAD7ZS82_DIPPU</name>
<dbReference type="SMART" id="SM00408">
    <property type="entry name" value="IGc2"/>
    <property type="match status" value="2"/>
</dbReference>
<dbReference type="PROSITE" id="PS50835">
    <property type="entry name" value="IG_LIKE"/>
    <property type="match status" value="2"/>
</dbReference>
<dbReference type="InterPro" id="IPR013106">
    <property type="entry name" value="Ig_V-set"/>
</dbReference>
<dbReference type="Gene3D" id="2.60.40.10">
    <property type="entry name" value="Immunoglobulins"/>
    <property type="match status" value="2"/>
</dbReference>
<feature type="domain" description="Ig-like" evidence="1">
    <location>
        <begin position="84"/>
        <end position="187"/>
    </location>
</feature>
<feature type="domain" description="Ig-like" evidence="1">
    <location>
        <begin position="195"/>
        <end position="336"/>
    </location>
</feature>
<dbReference type="Pfam" id="PF07686">
    <property type="entry name" value="V-set"/>
    <property type="match status" value="1"/>
</dbReference>
<dbReference type="InterPro" id="IPR007110">
    <property type="entry name" value="Ig-like_dom"/>
</dbReference>
<dbReference type="SUPFAM" id="SSF48726">
    <property type="entry name" value="Immunoglobulin"/>
    <property type="match status" value="2"/>
</dbReference>
<dbReference type="PANTHER" id="PTHR23279">
    <property type="entry name" value="DEFECTIVE PROBOSCIS EXTENSION RESPONSE DPR -RELATED"/>
    <property type="match status" value="1"/>
</dbReference>
<dbReference type="Proteomes" id="UP001233999">
    <property type="component" value="Unassembled WGS sequence"/>
</dbReference>
<dbReference type="SMART" id="SM00406">
    <property type="entry name" value="IGv"/>
    <property type="match status" value="1"/>
</dbReference>
<keyword evidence="3" id="KW-1185">Reference proteome</keyword>
<feature type="non-terminal residue" evidence="2">
    <location>
        <position position="400"/>
    </location>
</feature>
<accession>A0AAD7ZS82</accession>
<evidence type="ECO:0000259" key="1">
    <source>
        <dbReference type="PROSITE" id="PS50835"/>
    </source>
</evidence>
<sequence length="400" mass="44803">KPCAFPAPATNGICATSCLNLDELTSLTKTVLNYSQFSKEKSDVPKRYLDVLNFKEYLPQEQDQEEDPKIDGRMTHHHVHHWGPFFEEERNNSTNGGQLVFQAPLGESVYLNCRVAMLQDKTVMWLRRNADRVSLLTVGASPYTSDPRLKVKFQYPNNWRLHISPVQREDEGVYMCQVSTHPPRVLTTNLTVLAPELKVVDEHGHSVHDRYYKTGSTIELTCRVTTSVSQTSPQVTWTKNGSRLPGKVKLTPVSSLFEFQHNEIVNNTAPIEETTSKFRHFSEMGLFSGVMYNGNFSSCIEPVGGATVSRVVIPRAAKSDSGMYTCSISKYSSVVVHVHVLNGEKQAAVQHDTWGSIVLINNRVLLWTKTTENLGRVGVKLSAFAPRSLLPGNVTLQQQL</sequence>
<dbReference type="FunFam" id="2.60.40.10:FF:001606">
    <property type="entry name" value="uncharacterized protein LOC108091111"/>
    <property type="match status" value="1"/>
</dbReference>
<dbReference type="InterPro" id="IPR037448">
    <property type="entry name" value="Zig-8"/>
</dbReference>
<reference evidence="2" key="2">
    <citation type="submission" date="2023-05" db="EMBL/GenBank/DDBJ databases">
        <authorList>
            <person name="Fouks B."/>
        </authorList>
    </citation>
    <scope>NUCLEOTIDE SEQUENCE</scope>
    <source>
        <strain evidence="2">Stay&amp;Tobe</strain>
        <tissue evidence="2">Testes</tissue>
    </source>
</reference>
<dbReference type="InterPro" id="IPR013783">
    <property type="entry name" value="Ig-like_fold"/>
</dbReference>
<dbReference type="InterPro" id="IPR036179">
    <property type="entry name" value="Ig-like_dom_sf"/>
</dbReference>
<gene>
    <name evidence="2" type="ORF">L9F63_002565</name>
</gene>
<evidence type="ECO:0000313" key="2">
    <source>
        <dbReference type="EMBL" id="KAJ9585645.1"/>
    </source>
</evidence>
<dbReference type="PANTHER" id="PTHR23279:SF3">
    <property type="entry name" value="DEFECTIVE PROBOSCIS EXTENSION RESPONSE 18"/>
    <property type="match status" value="1"/>
</dbReference>
<protein>
    <recommendedName>
        <fullName evidence="1">Ig-like domain-containing protein</fullName>
    </recommendedName>
</protein>
<comment type="caution">
    <text evidence="2">The sequence shown here is derived from an EMBL/GenBank/DDBJ whole genome shotgun (WGS) entry which is preliminary data.</text>
</comment>
<dbReference type="InterPro" id="IPR003599">
    <property type="entry name" value="Ig_sub"/>
</dbReference>
<dbReference type="EMBL" id="JASPKZ010007255">
    <property type="protein sequence ID" value="KAJ9585645.1"/>
    <property type="molecule type" value="Genomic_DNA"/>
</dbReference>
<reference evidence="2" key="1">
    <citation type="journal article" date="2023" name="IScience">
        <title>Live-bearing cockroach genome reveals convergent evolutionary mechanisms linked to viviparity in insects and beyond.</title>
        <authorList>
            <person name="Fouks B."/>
            <person name="Harrison M.C."/>
            <person name="Mikhailova A.A."/>
            <person name="Marchal E."/>
            <person name="English S."/>
            <person name="Carruthers M."/>
            <person name="Jennings E.C."/>
            <person name="Chiamaka E.L."/>
            <person name="Frigard R.A."/>
            <person name="Pippel M."/>
            <person name="Attardo G.M."/>
            <person name="Benoit J.B."/>
            <person name="Bornberg-Bauer E."/>
            <person name="Tobe S.S."/>
        </authorList>
    </citation>
    <scope>NUCLEOTIDE SEQUENCE</scope>
    <source>
        <strain evidence="2">Stay&amp;Tobe</strain>
    </source>
</reference>
<dbReference type="GO" id="GO:0050808">
    <property type="term" value="P:synapse organization"/>
    <property type="evidence" value="ECO:0007669"/>
    <property type="project" value="TreeGrafter"/>
</dbReference>
<proteinExistence type="predicted"/>
<dbReference type="InterPro" id="IPR003598">
    <property type="entry name" value="Ig_sub2"/>
</dbReference>
<dbReference type="SMART" id="SM00409">
    <property type="entry name" value="IG"/>
    <property type="match status" value="2"/>
</dbReference>
<feature type="non-terminal residue" evidence="2">
    <location>
        <position position="1"/>
    </location>
</feature>
<dbReference type="GO" id="GO:0032589">
    <property type="term" value="C:neuron projection membrane"/>
    <property type="evidence" value="ECO:0007669"/>
    <property type="project" value="TreeGrafter"/>
</dbReference>
<dbReference type="AlphaFoldDB" id="A0AAD7ZS82"/>